<proteinExistence type="predicted"/>
<name>A0A4R1QJ17_9FIRM</name>
<feature type="transmembrane region" description="Helical" evidence="1">
    <location>
        <begin position="223"/>
        <end position="246"/>
    </location>
</feature>
<dbReference type="STRING" id="1650663.GCA_001486665_02298"/>
<gene>
    <name evidence="2" type="ORF">EDD77_1295</name>
</gene>
<feature type="transmembrane region" description="Helical" evidence="1">
    <location>
        <begin position="760"/>
        <end position="777"/>
    </location>
</feature>
<feature type="transmembrane region" description="Helical" evidence="1">
    <location>
        <begin position="419"/>
        <end position="436"/>
    </location>
</feature>
<feature type="transmembrane region" description="Helical" evidence="1">
    <location>
        <begin position="369"/>
        <end position="388"/>
    </location>
</feature>
<feature type="transmembrane region" description="Helical" evidence="1">
    <location>
        <begin position="544"/>
        <end position="560"/>
    </location>
</feature>
<organism evidence="2 3">
    <name type="scientific">Allofournierella massiliensis</name>
    <dbReference type="NCBI Taxonomy" id="1650663"/>
    <lineage>
        <taxon>Bacteria</taxon>
        <taxon>Bacillati</taxon>
        <taxon>Bacillota</taxon>
        <taxon>Clostridia</taxon>
        <taxon>Eubacteriales</taxon>
        <taxon>Oscillospiraceae</taxon>
        <taxon>Allofournierella</taxon>
    </lineage>
</organism>
<reference evidence="2 3" key="1">
    <citation type="submission" date="2019-03" db="EMBL/GenBank/DDBJ databases">
        <title>Genomic Encyclopedia of Type Strains, Phase IV (KMG-IV): sequencing the most valuable type-strain genomes for metagenomic binning, comparative biology and taxonomic classification.</title>
        <authorList>
            <person name="Goeker M."/>
        </authorList>
    </citation>
    <scope>NUCLEOTIDE SEQUENCE [LARGE SCALE GENOMIC DNA]</scope>
    <source>
        <strain evidence="2 3">DSM 100451</strain>
    </source>
</reference>
<dbReference type="InterPro" id="IPR018674">
    <property type="entry name" value="DUF2142_membrane"/>
</dbReference>
<feature type="transmembrane region" description="Helical" evidence="1">
    <location>
        <begin position="695"/>
        <end position="718"/>
    </location>
</feature>
<dbReference type="AlphaFoldDB" id="A0A4R1QJ17"/>
<feature type="transmembrane region" description="Helical" evidence="1">
    <location>
        <begin position="572"/>
        <end position="592"/>
    </location>
</feature>
<feature type="transmembrane region" description="Helical" evidence="1">
    <location>
        <begin position="470"/>
        <end position="496"/>
    </location>
</feature>
<accession>A0A4R1QJ17</accession>
<feature type="transmembrane region" description="Helical" evidence="1">
    <location>
        <begin position="508"/>
        <end position="524"/>
    </location>
</feature>
<keyword evidence="1" id="KW-0472">Membrane</keyword>
<feature type="transmembrane region" description="Helical" evidence="1">
    <location>
        <begin position="441"/>
        <end position="458"/>
    </location>
</feature>
<feature type="transmembrane region" description="Helical" evidence="1">
    <location>
        <begin position="253"/>
        <end position="271"/>
    </location>
</feature>
<protein>
    <submittedName>
        <fullName evidence="2">Putative membrane protein DUF2142</fullName>
    </submittedName>
</protein>
<evidence type="ECO:0000256" key="1">
    <source>
        <dbReference type="SAM" id="Phobius"/>
    </source>
</evidence>
<evidence type="ECO:0000313" key="2">
    <source>
        <dbReference type="EMBL" id="TCL53618.1"/>
    </source>
</evidence>
<dbReference type="Pfam" id="PF09913">
    <property type="entry name" value="DUF2142"/>
    <property type="match status" value="2"/>
</dbReference>
<comment type="caution">
    <text evidence="2">The sequence shown here is derived from an EMBL/GenBank/DDBJ whole genome shotgun (WGS) entry which is preliminary data.</text>
</comment>
<dbReference type="RefSeq" id="WP_058965311.1">
    <property type="nucleotide sequence ID" value="NZ_CABKVM010000017.1"/>
</dbReference>
<evidence type="ECO:0000313" key="3">
    <source>
        <dbReference type="Proteomes" id="UP000295184"/>
    </source>
</evidence>
<sequence>MASNQAAKKRWRLAAAGLLVAAITALALAWTAYNVIHTVNGQSEYYQVHDYYAENQVMLAADPAEGWTQGILAGPDTPLYGVRLYFSSLDRVVHGTLYVDLLDESGQRLTGAALDMTEILGLDFQGIVFEQPVFPEKDATRYTLHIYYEPATAEDVLGLVYGTGPMPQEVELDENQIPFVPDPDAAVSANAANPAFPLTGGTVQPEGGATAALQYITNYSGSIGLWLCIPVAVVLFAAVMGAWWLIFCKKAGAAACVAYAVAALGLAWSLITPPMAGPDEYTHLAGAYSMASRMMGQPGVETGYDNWGKGTYTLPMRICDAPYMRNKSGEVGVFGYKQILDHPGGFGNSGQLTERVDVVAPSNPLPAQYLPQALGILLARLLGLGFYPMLWMSRLFSVACYTALTALAVKIAPQGSKEIFGAAALLPMGLSLAGSFSADTTVLGMAFLFTALCVSAMTEKKQVSIGRCAALLVLAALLAPAKAIYLGMVTLVFPIGAEQLGGKLRSRIFKALVCVAALAGWLMANGETVAYTFRSVDTERIRLAVLPALVLVALCGIAWYKLHKKRWFKWAALGACGLILLAGGGTAVWVLANSGQTFTPEELAAGIQPNGESIYTFSVGYILSHLSQTIKLLANTVTEQLPVYLQGLVGALPGEPIVHKLTLSWSLTILLLLVPVCASVRRAEQPARLNRPTRWVMGLVALSVAGLMVVAALIWTPINATTVFGIQGRYLLPVLPILLLLLGEQNAFCARRDVSRGVRCAAVFVSAAAALQSFALFCGA</sequence>
<keyword evidence="1" id="KW-0812">Transmembrane</keyword>
<dbReference type="Proteomes" id="UP000295184">
    <property type="component" value="Unassembled WGS sequence"/>
</dbReference>
<dbReference type="EMBL" id="SLUM01000029">
    <property type="protein sequence ID" value="TCL53618.1"/>
    <property type="molecule type" value="Genomic_DNA"/>
</dbReference>
<feature type="transmembrane region" description="Helical" evidence="1">
    <location>
        <begin position="730"/>
        <end position="748"/>
    </location>
</feature>
<keyword evidence="1" id="KW-1133">Transmembrane helix</keyword>